<feature type="transmembrane region" description="Helical" evidence="1">
    <location>
        <begin position="6"/>
        <end position="24"/>
    </location>
</feature>
<name>A0A2C9KU39_BIOGL</name>
<dbReference type="EnsemblMetazoa" id="BGLB023567-RB">
    <property type="protein sequence ID" value="BGLB023567-PB"/>
    <property type="gene ID" value="BGLB023567"/>
</dbReference>
<keyword evidence="1" id="KW-0472">Membrane</keyword>
<feature type="transmembrane region" description="Helical" evidence="1">
    <location>
        <begin position="72"/>
        <end position="92"/>
    </location>
</feature>
<dbReference type="InterPro" id="IPR053231">
    <property type="entry name" value="GPCR_LN-TM7"/>
</dbReference>
<protein>
    <recommendedName>
        <fullName evidence="4">G-protein coupled receptors family 2 profile 2 domain-containing protein</fullName>
    </recommendedName>
</protein>
<proteinExistence type="predicted"/>
<dbReference type="PANTHER" id="PTHR45902">
    <property type="entry name" value="LATROPHILIN RECEPTOR-LIKE PROTEIN A"/>
    <property type="match status" value="1"/>
</dbReference>
<feature type="transmembrane region" description="Helical" evidence="1">
    <location>
        <begin position="45"/>
        <end position="66"/>
    </location>
</feature>
<evidence type="ECO:0000313" key="3">
    <source>
        <dbReference type="Proteomes" id="UP000076420"/>
    </source>
</evidence>
<evidence type="ECO:0008006" key="4">
    <source>
        <dbReference type="Google" id="ProtNLM"/>
    </source>
</evidence>
<dbReference type="KEGG" id="bgt:106058932"/>
<reference evidence="2" key="1">
    <citation type="submission" date="2020-05" db="UniProtKB">
        <authorList>
            <consortium name="EnsemblMetazoa"/>
        </authorList>
    </citation>
    <scope>IDENTIFICATION</scope>
    <source>
        <strain evidence="2">BB02</strain>
    </source>
</reference>
<dbReference type="Proteomes" id="UP000076420">
    <property type="component" value="Unassembled WGS sequence"/>
</dbReference>
<keyword evidence="1" id="KW-0812">Transmembrane</keyword>
<dbReference type="Gene3D" id="1.20.1070.10">
    <property type="entry name" value="Rhodopsin 7-helix transmembrane proteins"/>
    <property type="match status" value="1"/>
</dbReference>
<dbReference type="PANTHER" id="PTHR45902:SF4">
    <property type="entry name" value="G-PROTEIN COUPLED RECEPTORS FAMILY 2 PROFILE 2 DOMAIN-CONTAINING PROTEIN"/>
    <property type="match status" value="1"/>
</dbReference>
<dbReference type="AlphaFoldDB" id="A0A2C9KU39"/>
<gene>
    <name evidence="2" type="primary">106058932</name>
</gene>
<keyword evidence="1" id="KW-1133">Transmembrane helix</keyword>
<dbReference type="VEuPathDB" id="VectorBase:BGLAX_047744"/>
<evidence type="ECO:0000256" key="1">
    <source>
        <dbReference type="SAM" id="Phobius"/>
    </source>
</evidence>
<evidence type="ECO:0000313" key="2">
    <source>
        <dbReference type="EnsemblMetazoa" id="BGLB023567-PA"/>
    </source>
</evidence>
<sequence>MVGPSSLIIFCNIICFTLTVVQVRRVGQLVSKDALRKEGHENIDVYIKLSSMTGSFWLLDILAVAINQDFLRFVSIILNGLQGLFIFLSYTANSKVLKLYRGLWNKGDVIATSAKTQSERTNPSRRQIK</sequence>
<dbReference type="VEuPathDB" id="VectorBase:BGLB023567"/>
<accession>A0A2C9KU39</accession>
<dbReference type="EnsemblMetazoa" id="BGLB023567-RA">
    <property type="protein sequence ID" value="BGLB023567-PA"/>
    <property type="gene ID" value="BGLB023567"/>
</dbReference>
<organism evidence="2 3">
    <name type="scientific">Biomphalaria glabrata</name>
    <name type="common">Bloodfluke planorb</name>
    <name type="synonym">Freshwater snail</name>
    <dbReference type="NCBI Taxonomy" id="6526"/>
    <lineage>
        <taxon>Eukaryota</taxon>
        <taxon>Metazoa</taxon>
        <taxon>Spiralia</taxon>
        <taxon>Lophotrochozoa</taxon>
        <taxon>Mollusca</taxon>
        <taxon>Gastropoda</taxon>
        <taxon>Heterobranchia</taxon>
        <taxon>Euthyneura</taxon>
        <taxon>Panpulmonata</taxon>
        <taxon>Hygrophila</taxon>
        <taxon>Lymnaeoidea</taxon>
        <taxon>Planorbidae</taxon>
        <taxon>Biomphalaria</taxon>
    </lineage>
</organism>